<dbReference type="OrthoDB" id="5800476at2759"/>
<dbReference type="EC" id="2.7.11.1" evidence="1"/>
<feature type="domain" description="Protein kinase" evidence="7">
    <location>
        <begin position="18"/>
        <end position="288"/>
    </location>
</feature>
<dbReference type="SUPFAM" id="SSF56112">
    <property type="entry name" value="Protein kinase-like (PK-like)"/>
    <property type="match status" value="1"/>
</dbReference>
<feature type="compositionally biased region" description="Basic residues" evidence="6">
    <location>
        <begin position="327"/>
        <end position="343"/>
    </location>
</feature>
<dbReference type="Gene3D" id="1.10.510.10">
    <property type="entry name" value="Transferase(Phosphotransferase) domain 1"/>
    <property type="match status" value="1"/>
</dbReference>
<name>A0A178ZWV2_9EURO</name>
<proteinExistence type="inferred from homology"/>
<dbReference type="RefSeq" id="XP_018697253.1">
    <property type="nucleotide sequence ID" value="XM_018834629.1"/>
</dbReference>
<dbReference type="SMART" id="SM00220">
    <property type="entry name" value="S_TKc"/>
    <property type="match status" value="1"/>
</dbReference>
<dbReference type="EMBL" id="LVYI01000002">
    <property type="protein sequence ID" value="OAP63886.1"/>
    <property type="molecule type" value="Genomic_DNA"/>
</dbReference>
<dbReference type="GO" id="GO:0005524">
    <property type="term" value="F:ATP binding"/>
    <property type="evidence" value="ECO:0007669"/>
    <property type="project" value="UniProtKB-UniRule"/>
</dbReference>
<dbReference type="AlphaFoldDB" id="A0A178ZWV2"/>
<evidence type="ECO:0000256" key="5">
    <source>
        <dbReference type="RuleBase" id="RU000304"/>
    </source>
</evidence>
<keyword evidence="5" id="KW-0808">Transferase</keyword>
<sequence length="343" mass="39611">MEDPFVQRVLEIRLGGRYQICQPLGSGTFGRVYIGRNVSTGQEVAIKLEHNSVMHSHLGEEADIYESLRGRPGMPEVYWHGFRDDYEVLVFQLLGPSLEDLFRYCNKRLSLKTTLMLMDQLLCRVQTLHTAGYLHRDIKPDNFLLGTGRQGNTVFMTDLGLATPHRATSDQDVSRSDTDPPILQLVGTRDYASINAHFRSVQSPRDDLESLGYMAVYFLSGSLPWEHLQCPKEDADRLVLECKQTTSVDVLCDGLPPEFATYMNYVRGLGNQDRPNYKYLRRLFDRLFRRNGFVYDNMFDWTLQEYDRLSSLNRPQSTTSTSINARQKTHRRRAARRGRKKRV</sequence>
<keyword evidence="5" id="KW-0723">Serine/threonine-protein kinase</keyword>
<evidence type="ECO:0000313" key="8">
    <source>
        <dbReference type="EMBL" id="OAP63886.1"/>
    </source>
</evidence>
<dbReference type="PROSITE" id="PS50011">
    <property type="entry name" value="PROTEIN_KINASE_DOM"/>
    <property type="match status" value="1"/>
</dbReference>
<keyword evidence="2 4" id="KW-0547">Nucleotide-binding</keyword>
<organism evidence="8 9">
    <name type="scientific">Fonsecaea erecta</name>
    <dbReference type="NCBI Taxonomy" id="1367422"/>
    <lineage>
        <taxon>Eukaryota</taxon>
        <taxon>Fungi</taxon>
        <taxon>Dikarya</taxon>
        <taxon>Ascomycota</taxon>
        <taxon>Pezizomycotina</taxon>
        <taxon>Eurotiomycetes</taxon>
        <taxon>Chaetothyriomycetidae</taxon>
        <taxon>Chaetothyriales</taxon>
        <taxon>Herpotrichiellaceae</taxon>
        <taxon>Fonsecaea</taxon>
    </lineage>
</organism>
<evidence type="ECO:0000313" key="9">
    <source>
        <dbReference type="Proteomes" id="UP000078343"/>
    </source>
</evidence>
<protein>
    <recommendedName>
        <fullName evidence="1">non-specific serine/threonine protein kinase</fullName>
        <ecNumber evidence="1">2.7.11.1</ecNumber>
    </recommendedName>
</protein>
<gene>
    <name evidence="8" type="ORF">AYL99_03113</name>
</gene>
<dbReference type="PANTHER" id="PTHR11909">
    <property type="entry name" value="CASEIN KINASE-RELATED"/>
    <property type="match status" value="1"/>
</dbReference>
<dbReference type="GO" id="GO:0004674">
    <property type="term" value="F:protein serine/threonine kinase activity"/>
    <property type="evidence" value="ECO:0007669"/>
    <property type="project" value="UniProtKB-KW"/>
</dbReference>
<dbReference type="InterPro" id="IPR050235">
    <property type="entry name" value="CK1_Ser-Thr_kinase"/>
</dbReference>
<feature type="region of interest" description="Disordered" evidence="6">
    <location>
        <begin position="313"/>
        <end position="343"/>
    </location>
</feature>
<dbReference type="InterPro" id="IPR008271">
    <property type="entry name" value="Ser/Thr_kinase_AS"/>
</dbReference>
<dbReference type="Pfam" id="PF00069">
    <property type="entry name" value="Pkinase"/>
    <property type="match status" value="1"/>
</dbReference>
<evidence type="ECO:0000259" key="7">
    <source>
        <dbReference type="PROSITE" id="PS50011"/>
    </source>
</evidence>
<dbReference type="GeneID" id="30007283"/>
<dbReference type="STRING" id="1367422.A0A178ZWV2"/>
<evidence type="ECO:0000256" key="2">
    <source>
        <dbReference type="ARBA" id="ARBA00022741"/>
    </source>
</evidence>
<comment type="similarity">
    <text evidence="5">Belongs to the protein kinase superfamily.</text>
</comment>
<dbReference type="PROSITE" id="PS00108">
    <property type="entry name" value="PROTEIN_KINASE_ST"/>
    <property type="match status" value="1"/>
</dbReference>
<keyword evidence="3 4" id="KW-0067">ATP-binding</keyword>
<dbReference type="PROSITE" id="PS00107">
    <property type="entry name" value="PROTEIN_KINASE_ATP"/>
    <property type="match status" value="1"/>
</dbReference>
<accession>A0A178ZWV2</accession>
<dbReference type="Proteomes" id="UP000078343">
    <property type="component" value="Unassembled WGS sequence"/>
</dbReference>
<reference evidence="8 9" key="1">
    <citation type="submission" date="2016-04" db="EMBL/GenBank/DDBJ databases">
        <title>Draft genome of Fonsecaea erecta CBS 125763.</title>
        <authorList>
            <person name="Weiss V.A."/>
            <person name="Vicente V.A."/>
            <person name="Raittz R.T."/>
            <person name="Moreno L.F."/>
            <person name="De Souza E.M."/>
            <person name="Pedrosa F.O."/>
            <person name="Steffens M.B."/>
            <person name="Faoro H."/>
            <person name="Tadra-Sfeir M.Z."/>
            <person name="Najafzadeh M.J."/>
            <person name="Felipe M.S."/>
            <person name="Teixeira M."/>
            <person name="Sun J."/>
            <person name="Xi L."/>
            <person name="Gomes R."/>
            <person name="De Azevedo C.M."/>
            <person name="Salgado C.G."/>
            <person name="Da Silva M.B."/>
            <person name="Nascimento M.F."/>
            <person name="Queiroz-Telles F."/>
            <person name="Attili D.S."/>
            <person name="Gorbushina A."/>
        </authorList>
    </citation>
    <scope>NUCLEOTIDE SEQUENCE [LARGE SCALE GENOMIC DNA]</scope>
    <source>
        <strain evidence="8 9">CBS 125763</strain>
    </source>
</reference>
<dbReference type="InterPro" id="IPR000719">
    <property type="entry name" value="Prot_kinase_dom"/>
</dbReference>
<evidence type="ECO:0000256" key="1">
    <source>
        <dbReference type="ARBA" id="ARBA00012513"/>
    </source>
</evidence>
<dbReference type="CDD" id="cd14016">
    <property type="entry name" value="STKc_CK1"/>
    <property type="match status" value="1"/>
</dbReference>
<evidence type="ECO:0000256" key="6">
    <source>
        <dbReference type="SAM" id="MobiDB-lite"/>
    </source>
</evidence>
<comment type="caution">
    <text evidence="8">The sequence shown here is derived from an EMBL/GenBank/DDBJ whole genome shotgun (WGS) entry which is preliminary data.</text>
</comment>
<feature type="compositionally biased region" description="Polar residues" evidence="6">
    <location>
        <begin position="313"/>
        <end position="324"/>
    </location>
</feature>
<dbReference type="InterPro" id="IPR011009">
    <property type="entry name" value="Kinase-like_dom_sf"/>
</dbReference>
<dbReference type="InterPro" id="IPR017441">
    <property type="entry name" value="Protein_kinase_ATP_BS"/>
</dbReference>
<evidence type="ECO:0000256" key="3">
    <source>
        <dbReference type="ARBA" id="ARBA00022840"/>
    </source>
</evidence>
<keyword evidence="5" id="KW-0418">Kinase</keyword>
<feature type="binding site" evidence="4">
    <location>
        <position position="47"/>
    </location>
    <ligand>
        <name>ATP</name>
        <dbReference type="ChEBI" id="CHEBI:30616"/>
    </ligand>
</feature>
<keyword evidence="9" id="KW-1185">Reference proteome</keyword>
<evidence type="ECO:0000256" key="4">
    <source>
        <dbReference type="PROSITE-ProRule" id="PRU10141"/>
    </source>
</evidence>